<dbReference type="EMBL" id="WTPW01000102">
    <property type="protein sequence ID" value="KAF0547912.1"/>
    <property type="molecule type" value="Genomic_DNA"/>
</dbReference>
<dbReference type="AlphaFoldDB" id="A0A8H4AZK7"/>
<evidence type="ECO:0000313" key="2">
    <source>
        <dbReference type="EMBL" id="KAF0547912.1"/>
    </source>
</evidence>
<accession>A0A8H4AZK7</accession>
<dbReference type="OrthoDB" id="2453766at2759"/>
<keyword evidence="1" id="KW-0732">Signal</keyword>
<evidence type="ECO:0000256" key="1">
    <source>
        <dbReference type="SAM" id="SignalP"/>
    </source>
</evidence>
<organism evidence="2 3">
    <name type="scientific">Gigaspora margarita</name>
    <dbReference type="NCBI Taxonomy" id="4874"/>
    <lineage>
        <taxon>Eukaryota</taxon>
        <taxon>Fungi</taxon>
        <taxon>Fungi incertae sedis</taxon>
        <taxon>Mucoromycota</taxon>
        <taxon>Glomeromycotina</taxon>
        <taxon>Glomeromycetes</taxon>
        <taxon>Diversisporales</taxon>
        <taxon>Gigasporaceae</taxon>
        <taxon>Gigaspora</taxon>
    </lineage>
</organism>
<dbReference type="Proteomes" id="UP000439903">
    <property type="component" value="Unassembled WGS sequence"/>
</dbReference>
<proteinExistence type="predicted"/>
<name>A0A8H4AZK7_GIGMA</name>
<reference evidence="2 3" key="1">
    <citation type="journal article" date="2019" name="Environ. Microbiol.">
        <title>At the nexus of three kingdoms: the genome of the mycorrhizal fungus Gigaspora margarita provides insights into plant, endobacterial and fungal interactions.</title>
        <authorList>
            <person name="Venice F."/>
            <person name="Ghignone S."/>
            <person name="Salvioli di Fossalunga A."/>
            <person name="Amselem J."/>
            <person name="Novero M."/>
            <person name="Xianan X."/>
            <person name="Sedzielewska Toro K."/>
            <person name="Morin E."/>
            <person name="Lipzen A."/>
            <person name="Grigoriev I.V."/>
            <person name="Henrissat B."/>
            <person name="Martin F.M."/>
            <person name="Bonfante P."/>
        </authorList>
    </citation>
    <scope>NUCLEOTIDE SEQUENCE [LARGE SCALE GENOMIC DNA]</scope>
    <source>
        <strain evidence="2 3">BEG34</strain>
    </source>
</reference>
<feature type="chain" id="PRO_5034998392" evidence="1">
    <location>
        <begin position="20"/>
        <end position="119"/>
    </location>
</feature>
<keyword evidence="3" id="KW-1185">Reference proteome</keyword>
<protein>
    <submittedName>
        <fullName evidence="2">Uncharacterized protein</fullName>
    </submittedName>
</protein>
<sequence length="119" mass="11760">MITFFSLLIFFISVSNCACDTNPSNLAGCSCAGLPGGLYCGGELGCTNGFAHVYQCSGAGDGGCSCAGLPGGLYCGGELGCTNGFAHVYQCSGAGDGGICHFGPCTNGCLENGPNSKCQ</sequence>
<evidence type="ECO:0000313" key="3">
    <source>
        <dbReference type="Proteomes" id="UP000439903"/>
    </source>
</evidence>
<comment type="caution">
    <text evidence="2">The sequence shown here is derived from an EMBL/GenBank/DDBJ whole genome shotgun (WGS) entry which is preliminary data.</text>
</comment>
<feature type="signal peptide" evidence="1">
    <location>
        <begin position="1"/>
        <end position="19"/>
    </location>
</feature>
<gene>
    <name evidence="2" type="ORF">F8M41_000262</name>
</gene>